<dbReference type="Proteomes" id="UP001055439">
    <property type="component" value="Chromosome 8"/>
</dbReference>
<feature type="compositionally biased region" description="Basic and acidic residues" evidence="3">
    <location>
        <begin position="331"/>
        <end position="354"/>
    </location>
</feature>
<dbReference type="PANTHER" id="PTHR12910">
    <property type="entry name" value="NADH-UBIQUINONE OXIDOREDUCTASE SUBUNIT B17.2"/>
    <property type="match status" value="1"/>
</dbReference>
<evidence type="ECO:0000313" key="5">
    <source>
        <dbReference type="Proteomes" id="UP001055439"/>
    </source>
</evidence>
<comment type="similarity">
    <text evidence="1 2">Belongs to the complex I NDUFA12 subunit family.</text>
</comment>
<reference evidence="4" key="1">
    <citation type="submission" date="2022-05" db="EMBL/GenBank/DDBJ databases">
        <title>The Musa troglodytarum L. genome provides insights into the mechanism of non-climacteric behaviour and enrichment of carotenoids.</title>
        <authorList>
            <person name="Wang J."/>
        </authorList>
    </citation>
    <scope>NUCLEOTIDE SEQUENCE</scope>
    <source>
        <tissue evidence="4">Leaf</tissue>
    </source>
</reference>
<evidence type="ECO:0000256" key="1">
    <source>
        <dbReference type="ARBA" id="ARBA00007355"/>
    </source>
</evidence>
<name>A0A9E7HZT2_9LILI</name>
<keyword evidence="2" id="KW-0813">Transport</keyword>
<keyword evidence="2" id="KW-0999">Mitochondrion inner membrane</keyword>
<dbReference type="OrthoDB" id="274641at2759"/>
<organism evidence="4 5">
    <name type="scientific">Musa troglodytarum</name>
    <name type="common">fe'i banana</name>
    <dbReference type="NCBI Taxonomy" id="320322"/>
    <lineage>
        <taxon>Eukaryota</taxon>
        <taxon>Viridiplantae</taxon>
        <taxon>Streptophyta</taxon>
        <taxon>Embryophyta</taxon>
        <taxon>Tracheophyta</taxon>
        <taxon>Spermatophyta</taxon>
        <taxon>Magnoliopsida</taxon>
        <taxon>Liliopsida</taxon>
        <taxon>Zingiberales</taxon>
        <taxon>Musaceae</taxon>
        <taxon>Musa</taxon>
    </lineage>
</organism>
<accession>A0A9E7HZT2</accession>
<evidence type="ECO:0000256" key="2">
    <source>
        <dbReference type="RuleBase" id="RU363103"/>
    </source>
</evidence>
<sequence>MASVVRGVLSTIKEKGIGGFFKHLRDEGYTQTKIHNIGATLVGVDKFGNKYYEKLDVQYGRHRWVEYAEKGRYNASQVPPEWHGWLHYITDHTGDELLMLKPKSYGVEHRENFSGEGDEYIYHSKGHALNPGQRDWTCMPGVADHSYLNLKSSVRYSVKQHSSDRLLIGRSWEMMEKCGLLSLLLFDDRKVQRLITENRGIDVVDSNSDLPGDRLECHDQIRGVITLFTRDLLQQHSGTTPSAATYGKHVHGRGSPDPRCRVVHGSKPRLLFSNNFQSFQCRAFQCLVQAHFVERLLIDDAKRCDFAARESQMTAPEEILTSAACPRDVISRPEEIVTSETRPREPSRRRDSFGRRGFGSFDGTSGNFAQES</sequence>
<dbReference type="GO" id="GO:0006979">
    <property type="term" value="P:response to oxidative stress"/>
    <property type="evidence" value="ECO:0007669"/>
    <property type="project" value="TreeGrafter"/>
</dbReference>
<comment type="function">
    <text evidence="2">Accessory subunit of the mitochondrial membrane respiratory chain NADH dehydrogenase (Complex I), that is believed not to be involved in catalysis. Complex I functions in the transfer of electrons from NADH to the respiratory chain. The immediate electron acceptor for the enzyme is believed to be ubiquinone.</text>
</comment>
<feature type="non-terminal residue" evidence="4">
    <location>
        <position position="372"/>
    </location>
</feature>
<evidence type="ECO:0000313" key="4">
    <source>
        <dbReference type="EMBL" id="URE39279.1"/>
    </source>
</evidence>
<comment type="subcellular location">
    <subcellularLocation>
        <location evidence="2">Mitochondrion inner membrane</location>
        <topology evidence="2">Peripheral membrane protein</topology>
        <orientation evidence="2">Matrix side</orientation>
    </subcellularLocation>
</comment>
<keyword evidence="2" id="KW-0249">Electron transport</keyword>
<keyword evidence="2" id="KW-0679">Respiratory chain</keyword>
<keyword evidence="5" id="KW-1185">Reference proteome</keyword>
<dbReference type="GO" id="GO:0045271">
    <property type="term" value="C:respiratory chain complex I"/>
    <property type="evidence" value="ECO:0007669"/>
    <property type="project" value="InterPro"/>
</dbReference>
<keyword evidence="2" id="KW-0496">Mitochondrion</keyword>
<keyword evidence="2" id="KW-0472">Membrane</keyword>
<dbReference type="InterPro" id="IPR007763">
    <property type="entry name" value="NDUFA12"/>
</dbReference>
<dbReference type="EMBL" id="CP097510">
    <property type="protein sequence ID" value="URE39279.1"/>
    <property type="molecule type" value="Genomic_DNA"/>
</dbReference>
<gene>
    <name evidence="4" type="ORF">MUK42_17061</name>
</gene>
<evidence type="ECO:0000256" key="3">
    <source>
        <dbReference type="SAM" id="MobiDB-lite"/>
    </source>
</evidence>
<dbReference type="GO" id="GO:0005743">
    <property type="term" value="C:mitochondrial inner membrane"/>
    <property type="evidence" value="ECO:0007669"/>
    <property type="project" value="UniProtKB-SubCell"/>
</dbReference>
<dbReference type="PANTHER" id="PTHR12910:SF2">
    <property type="entry name" value="NADH DEHYDROGENASE [UBIQUINONE] 1 ALPHA SUBCOMPLEX SUBUNIT 12"/>
    <property type="match status" value="1"/>
</dbReference>
<feature type="region of interest" description="Disordered" evidence="3">
    <location>
        <begin position="331"/>
        <end position="372"/>
    </location>
</feature>
<dbReference type="AlphaFoldDB" id="A0A9E7HZT2"/>
<proteinExistence type="inferred from homology"/>
<feature type="region of interest" description="Disordered" evidence="3">
    <location>
        <begin position="239"/>
        <end position="258"/>
    </location>
</feature>
<dbReference type="Pfam" id="PF05071">
    <property type="entry name" value="NDUFA12"/>
    <property type="match status" value="1"/>
</dbReference>
<protein>
    <recommendedName>
        <fullName evidence="2">NADH dehydrogenase [ubiquinone] 1 alpha subcomplex subunit 12</fullName>
    </recommendedName>
</protein>